<feature type="transmembrane region" description="Helical" evidence="9">
    <location>
        <begin position="365"/>
        <end position="384"/>
    </location>
</feature>
<dbReference type="Pfam" id="PF07690">
    <property type="entry name" value="MFS_1"/>
    <property type="match status" value="2"/>
</dbReference>
<keyword evidence="7 9" id="KW-1133">Transmembrane helix</keyword>
<evidence type="ECO:0000256" key="2">
    <source>
        <dbReference type="ARBA" id="ARBA00006523"/>
    </source>
</evidence>
<feature type="transmembrane region" description="Helical" evidence="9">
    <location>
        <begin position="278"/>
        <end position="303"/>
    </location>
</feature>
<comment type="subcellular location">
    <subcellularLocation>
        <location evidence="1">Cell membrane</location>
        <topology evidence="1">Multi-pass membrane protein</topology>
    </subcellularLocation>
</comment>
<dbReference type="PROSITE" id="PS50850">
    <property type="entry name" value="MFS"/>
    <property type="match status" value="1"/>
</dbReference>
<feature type="transmembrane region" description="Helical" evidence="9">
    <location>
        <begin position="112"/>
        <end position="128"/>
    </location>
</feature>
<dbReference type="InterPro" id="IPR020846">
    <property type="entry name" value="MFS_dom"/>
</dbReference>
<comment type="caution">
    <text evidence="11">The sequence shown here is derived from an EMBL/GenBank/DDBJ whole genome shotgun (WGS) entry which is preliminary data.</text>
</comment>
<feature type="transmembrane region" description="Helical" evidence="9">
    <location>
        <begin position="78"/>
        <end position="106"/>
    </location>
</feature>
<keyword evidence="12" id="KW-1185">Reference proteome</keyword>
<evidence type="ECO:0000313" key="12">
    <source>
        <dbReference type="Proteomes" id="UP001431221"/>
    </source>
</evidence>
<name>A0ABT0H1Q9_9HYPH</name>
<evidence type="ECO:0000256" key="6">
    <source>
        <dbReference type="ARBA" id="ARBA00022692"/>
    </source>
</evidence>
<dbReference type="Gene3D" id="1.20.1250.20">
    <property type="entry name" value="MFS general substrate transporter like domains"/>
    <property type="match status" value="2"/>
</dbReference>
<dbReference type="EMBL" id="JALNMJ010000023">
    <property type="protein sequence ID" value="MCK7615237.1"/>
    <property type="molecule type" value="Genomic_DNA"/>
</dbReference>
<evidence type="ECO:0000256" key="9">
    <source>
        <dbReference type="SAM" id="Phobius"/>
    </source>
</evidence>
<evidence type="ECO:0000256" key="4">
    <source>
        <dbReference type="ARBA" id="ARBA00022475"/>
    </source>
</evidence>
<feature type="transmembrane region" description="Helical" evidence="9">
    <location>
        <begin position="47"/>
        <end position="66"/>
    </location>
</feature>
<keyword evidence="4" id="KW-1003">Cell membrane</keyword>
<keyword evidence="5" id="KW-0762">Sugar transport</keyword>
<dbReference type="PANTHER" id="PTHR23535">
    <property type="entry name" value="SUGAR EFFLUX TRANSPORTER A-RELATED"/>
    <property type="match status" value="1"/>
</dbReference>
<feature type="transmembrane region" description="Helical" evidence="9">
    <location>
        <begin position="248"/>
        <end position="266"/>
    </location>
</feature>
<reference evidence="11" key="1">
    <citation type="submission" date="2022-04" db="EMBL/GenBank/DDBJ databases">
        <title>Roseibium sp. CAU 1639 isolated from mud.</title>
        <authorList>
            <person name="Kim W."/>
        </authorList>
    </citation>
    <scope>NUCLEOTIDE SEQUENCE</scope>
    <source>
        <strain evidence="11">CAU 1639</strain>
    </source>
</reference>
<keyword evidence="8 9" id="KW-0472">Membrane</keyword>
<dbReference type="InterPro" id="IPR011701">
    <property type="entry name" value="MFS"/>
</dbReference>
<dbReference type="SUPFAM" id="SSF103473">
    <property type="entry name" value="MFS general substrate transporter"/>
    <property type="match status" value="1"/>
</dbReference>
<feature type="transmembrane region" description="Helical" evidence="9">
    <location>
        <begin position="339"/>
        <end position="359"/>
    </location>
</feature>
<feature type="transmembrane region" description="Helical" evidence="9">
    <location>
        <begin position="309"/>
        <end position="327"/>
    </location>
</feature>
<evidence type="ECO:0000256" key="8">
    <source>
        <dbReference type="ARBA" id="ARBA00023136"/>
    </source>
</evidence>
<gene>
    <name evidence="11" type="ORF">M0H32_23980</name>
</gene>
<comment type="similarity">
    <text evidence="2">Belongs to the major facilitator superfamily. Set transporter family.</text>
</comment>
<evidence type="ECO:0000256" key="3">
    <source>
        <dbReference type="ARBA" id="ARBA00022448"/>
    </source>
</evidence>
<dbReference type="InterPro" id="IPR036259">
    <property type="entry name" value="MFS_trans_sf"/>
</dbReference>
<evidence type="ECO:0000256" key="7">
    <source>
        <dbReference type="ARBA" id="ARBA00022989"/>
    </source>
</evidence>
<organism evidence="11 12">
    <name type="scientific">Roseibium sediminicola</name>
    <dbReference type="NCBI Taxonomy" id="2933272"/>
    <lineage>
        <taxon>Bacteria</taxon>
        <taxon>Pseudomonadati</taxon>
        <taxon>Pseudomonadota</taxon>
        <taxon>Alphaproteobacteria</taxon>
        <taxon>Hyphomicrobiales</taxon>
        <taxon>Stappiaceae</taxon>
        <taxon>Roseibium</taxon>
    </lineage>
</organism>
<keyword evidence="3" id="KW-0813">Transport</keyword>
<dbReference type="Proteomes" id="UP001431221">
    <property type="component" value="Unassembled WGS sequence"/>
</dbReference>
<dbReference type="RefSeq" id="WP_248158346.1">
    <property type="nucleotide sequence ID" value="NZ_JALNMJ010000023.1"/>
</dbReference>
<keyword evidence="6 9" id="KW-0812">Transmembrane</keyword>
<evidence type="ECO:0000313" key="11">
    <source>
        <dbReference type="EMBL" id="MCK7615237.1"/>
    </source>
</evidence>
<evidence type="ECO:0000256" key="5">
    <source>
        <dbReference type="ARBA" id="ARBA00022597"/>
    </source>
</evidence>
<feature type="domain" description="Major facilitator superfamily (MFS) profile" evidence="10">
    <location>
        <begin position="161"/>
        <end position="395"/>
    </location>
</feature>
<dbReference type="PANTHER" id="PTHR23535:SF2">
    <property type="entry name" value="SUGAR EFFLUX TRANSPORTER A-RELATED"/>
    <property type="match status" value="1"/>
</dbReference>
<evidence type="ECO:0000256" key="1">
    <source>
        <dbReference type="ARBA" id="ARBA00004651"/>
    </source>
</evidence>
<feature type="transmembrane region" description="Helical" evidence="9">
    <location>
        <begin position="166"/>
        <end position="188"/>
    </location>
</feature>
<feature type="transmembrane region" description="Helical" evidence="9">
    <location>
        <begin position="140"/>
        <end position="160"/>
    </location>
</feature>
<feature type="transmembrane region" description="Helical" evidence="9">
    <location>
        <begin position="12"/>
        <end position="35"/>
    </location>
</feature>
<evidence type="ECO:0000259" key="10">
    <source>
        <dbReference type="PROSITE" id="PS50850"/>
    </source>
</evidence>
<proteinExistence type="inferred from homology"/>
<protein>
    <submittedName>
        <fullName evidence="11">MFS transporter</fullName>
    </submittedName>
</protein>
<accession>A0ABT0H1Q9</accession>
<feature type="transmembrane region" description="Helical" evidence="9">
    <location>
        <begin position="209"/>
        <end position="236"/>
    </location>
</feature>
<sequence length="395" mass="42668">MNFVPQLPRQVALILLLQFTNSLGVSALVPMMSFFIVEGLKAEPWQIGLYSGLVMPLTLAVNRWAGERLDNHFPVKRLLIVSVLAYITLSALLTQVTSLLILLVLIAPLMSLSNMGAGVVFTFGRLYAEQQGMDVARVNSWLRMMVSLAWMIGPAVSFSVVARFGFVSAFLSAFGIGIVYLTLWYIVIPSGFRSTRERRKTTGREPINWGLQIAGLTCLGFVITNSLFVSAMPLFFVHETGLPGATPGLSLSVKCLLEVFVIFGSVRLAERIGTRQVLMLAACLAAISMVLFAQVTALWQALAISVLEGVYYGLFAGVAISFVQSYAPDRPGRATAVYMNSLFLGGMIGSVSMGFIASATSFQTVLYTAAFSAVTALFVLIATLKVQPKAVDGSV</sequence>